<protein>
    <submittedName>
        <fullName evidence="10">K(+)-insensitive pyrophosphate-energized proton pump</fullName>
    </submittedName>
</protein>
<dbReference type="GO" id="GO:0004427">
    <property type="term" value="F:inorganic diphosphate phosphatase activity"/>
    <property type="evidence" value="ECO:0007669"/>
    <property type="project" value="InterPro"/>
</dbReference>
<evidence type="ECO:0000256" key="7">
    <source>
        <dbReference type="ARBA" id="ARBA00023065"/>
    </source>
</evidence>
<keyword evidence="4" id="KW-0460">Magnesium</keyword>
<proteinExistence type="predicted"/>
<organism evidence="10 11">
    <name type="scientific">candidate division Kazan bacterium GW2011_GWA1_44_22</name>
    <dbReference type="NCBI Taxonomy" id="1620410"/>
    <lineage>
        <taxon>Bacteria</taxon>
        <taxon>Bacteria division Kazan-3B-28</taxon>
    </lineage>
</organism>
<evidence type="ECO:0000256" key="8">
    <source>
        <dbReference type="ARBA" id="ARBA00023136"/>
    </source>
</evidence>
<evidence type="ECO:0000256" key="3">
    <source>
        <dbReference type="ARBA" id="ARBA00022692"/>
    </source>
</evidence>
<feature type="transmembrane region" description="Helical" evidence="9">
    <location>
        <begin position="115"/>
        <end position="134"/>
    </location>
</feature>
<keyword evidence="3 9" id="KW-0812">Transmembrane</keyword>
<evidence type="ECO:0000313" key="11">
    <source>
        <dbReference type="Proteomes" id="UP000034752"/>
    </source>
</evidence>
<keyword evidence="5" id="KW-1278">Translocase</keyword>
<dbReference type="AlphaFoldDB" id="A0A0G1K930"/>
<dbReference type="GO" id="GO:0009678">
    <property type="term" value="F:diphosphate hydrolysis-driven proton transmembrane transporter activity"/>
    <property type="evidence" value="ECO:0007669"/>
    <property type="project" value="InterPro"/>
</dbReference>
<feature type="transmembrane region" description="Helical" evidence="9">
    <location>
        <begin position="347"/>
        <end position="364"/>
    </location>
</feature>
<keyword evidence="8 9" id="KW-0472">Membrane</keyword>
<keyword evidence="2" id="KW-0813">Transport</keyword>
<feature type="transmembrane region" description="Helical" evidence="9">
    <location>
        <begin position="222"/>
        <end position="242"/>
    </location>
</feature>
<evidence type="ECO:0000256" key="6">
    <source>
        <dbReference type="ARBA" id="ARBA00022989"/>
    </source>
</evidence>
<dbReference type="Proteomes" id="UP000034752">
    <property type="component" value="Unassembled WGS sequence"/>
</dbReference>
<feature type="transmembrane region" description="Helical" evidence="9">
    <location>
        <begin position="169"/>
        <end position="188"/>
    </location>
</feature>
<dbReference type="GO" id="GO:0016020">
    <property type="term" value="C:membrane"/>
    <property type="evidence" value="ECO:0007669"/>
    <property type="project" value="InterPro"/>
</dbReference>
<sequence length="436" mass="45499">MNTLLIALIAAGAGLLYGAYLIWNVLRAGSDNNNEFDELVGEESENISIVPFYMKKENSLMLAIGILIAAVLGRWDSGIMAIAFAVGAVISSVAWWIGVAVSARAKSLGHRSGTIMGFFVAGLALASVAGFYWIVPNVQALVALSFGAVLISVFARLSADVEGGISSDIFATYVASLSLIMFLANILLPNITNLTTLPLLIGAISIGAAIIGSFAGAFPRGLVLTGIISIAAFRVLTINMPFIRDIGASAGAAIFWSLTFGTLVAVFIALLAKYYIGKPSRSMEAVVLPAIMVGAAVYGAYWFAGIYGVALSVVSMVSMAGMIIVADESGLPDGKAGHIIKEITNTFAITTAGLGAIVLFGTFAQKLSEAGTNTLFQLSDARLIIGLTIGSAMPYLFESLAVRKTSKAIVVLVPIAFAFLIGFLLGPESLGGFIQW</sequence>
<evidence type="ECO:0000256" key="1">
    <source>
        <dbReference type="ARBA" id="ARBA00004127"/>
    </source>
</evidence>
<reference evidence="10 11" key="1">
    <citation type="journal article" date="2015" name="Nature">
        <title>rRNA introns, odd ribosomes, and small enigmatic genomes across a large radiation of phyla.</title>
        <authorList>
            <person name="Brown C.T."/>
            <person name="Hug L.A."/>
            <person name="Thomas B.C."/>
            <person name="Sharon I."/>
            <person name="Castelle C.J."/>
            <person name="Singh A."/>
            <person name="Wilkins M.J."/>
            <person name="Williams K.H."/>
            <person name="Banfield J.F."/>
        </authorList>
    </citation>
    <scope>NUCLEOTIDE SEQUENCE [LARGE SCALE GENOMIC DNA]</scope>
</reference>
<keyword evidence="7" id="KW-0406">Ion transport</keyword>
<accession>A0A0G1K930</accession>
<comment type="caution">
    <text evidence="10">The sequence shown here is derived from an EMBL/GenBank/DDBJ whole genome shotgun (WGS) entry which is preliminary data.</text>
</comment>
<comment type="subcellular location">
    <subcellularLocation>
        <location evidence="1">Endomembrane system</location>
        <topology evidence="1">Multi-pass membrane protein</topology>
    </subcellularLocation>
</comment>
<keyword evidence="6 9" id="KW-1133">Transmembrane helix</keyword>
<dbReference type="InterPro" id="IPR004131">
    <property type="entry name" value="PPase-energised_H-pump"/>
</dbReference>
<feature type="transmembrane region" description="Helical" evidence="9">
    <location>
        <begin position="194"/>
        <end position="215"/>
    </location>
</feature>
<evidence type="ECO:0000256" key="5">
    <source>
        <dbReference type="ARBA" id="ARBA00022967"/>
    </source>
</evidence>
<feature type="transmembrane region" description="Helical" evidence="9">
    <location>
        <begin position="140"/>
        <end position="157"/>
    </location>
</feature>
<gene>
    <name evidence="10" type="ORF">VE96_C0008G0003</name>
</gene>
<name>A0A0G1K930_UNCK3</name>
<evidence type="ECO:0000256" key="2">
    <source>
        <dbReference type="ARBA" id="ARBA00022448"/>
    </source>
</evidence>
<feature type="transmembrane region" description="Helical" evidence="9">
    <location>
        <begin position="254"/>
        <end position="276"/>
    </location>
</feature>
<dbReference type="Pfam" id="PF03030">
    <property type="entry name" value="H_PPase"/>
    <property type="match status" value="2"/>
</dbReference>
<evidence type="ECO:0000313" key="10">
    <source>
        <dbReference type="EMBL" id="KKT52752.1"/>
    </source>
</evidence>
<evidence type="ECO:0000256" key="9">
    <source>
        <dbReference type="SAM" id="Phobius"/>
    </source>
</evidence>
<evidence type="ECO:0000256" key="4">
    <source>
        <dbReference type="ARBA" id="ARBA00022842"/>
    </source>
</evidence>
<dbReference type="EMBL" id="LCIJ01000008">
    <property type="protein sequence ID" value="KKT52752.1"/>
    <property type="molecule type" value="Genomic_DNA"/>
</dbReference>
<dbReference type="GO" id="GO:0012505">
    <property type="term" value="C:endomembrane system"/>
    <property type="evidence" value="ECO:0007669"/>
    <property type="project" value="UniProtKB-SubCell"/>
</dbReference>
<feature type="transmembrane region" description="Helical" evidence="9">
    <location>
        <begin position="81"/>
        <end position="103"/>
    </location>
</feature>
<feature type="transmembrane region" description="Helical" evidence="9">
    <location>
        <begin position="376"/>
        <end position="397"/>
    </location>
</feature>
<feature type="transmembrane region" description="Helical" evidence="9">
    <location>
        <begin position="409"/>
        <end position="426"/>
    </location>
</feature>
<feature type="transmembrane region" description="Helical" evidence="9">
    <location>
        <begin position="6"/>
        <end position="26"/>
    </location>
</feature>